<protein>
    <submittedName>
        <fullName evidence="1">Uncharacterized protein</fullName>
    </submittedName>
</protein>
<sequence>MVNPAFSDGEDGYSSEEIEVMLVAKLKEAIYQLHACCYDYIAKLGEKEMQIADLLNGITGNSHQPCKKNNSPKYQESQQVLKLGKKFAYLETLWLRHPNDTFDQKIDSAYDPKQHFLSNDMGTLLKGQFFDLMNHIPQDMHNKTTDLVFRKWFLDGMAEQCANGAARVRNHKIDIFKESDINLNDNNAVKELNGWIAKSRRNISTITTHPLCQLYRQA</sequence>
<name>A0AAV5ABI0_9AGAM</name>
<dbReference type="AlphaFoldDB" id="A0AAV5ABI0"/>
<accession>A0AAV5ABI0</accession>
<dbReference type="EMBL" id="BPWL01000006">
    <property type="protein sequence ID" value="GJJ11700.1"/>
    <property type="molecule type" value="Genomic_DNA"/>
</dbReference>
<evidence type="ECO:0000313" key="1">
    <source>
        <dbReference type="EMBL" id="GJJ11700.1"/>
    </source>
</evidence>
<organism evidence="1 2">
    <name type="scientific">Clathrus columnatus</name>
    <dbReference type="NCBI Taxonomy" id="1419009"/>
    <lineage>
        <taxon>Eukaryota</taxon>
        <taxon>Fungi</taxon>
        <taxon>Dikarya</taxon>
        <taxon>Basidiomycota</taxon>
        <taxon>Agaricomycotina</taxon>
        <taxon>Agaricomycetes</taxon>
        <taxon>Phallomycetidae</taxon>
        <taxon>Phallales</taxon>
        <taxon>Clathraceae</taxon>
        <taxon>Clathrus</taxon>
    </lineage>
</organism>
<evidence type="ECO:0000313" key="2">
    <source>
        <dbReference type="Proteomes" id="UP001050691"/>
    </source>
</evidence>
<comment type="caution">
    <text evidence="1">The sequence shown here is derived from an EMBL/GenBank/DDBJ whole genome shotgun (WGS) entry which is preliminary data.</text>
</comment>
<keyword evidence="2" id="KW-1185">Reference proteome</keyword>
<dbReference type="Proteomes" id="UP001050691">
    <property type="component" value="Unassembled WGS sequence"/>
</dbReference>
<gene>
    <name evidence="1" type="ORF">Clacol_005936</name>
</gene>
<proteinExistence type="predicted"/>
<reference evidence="1" key="1">
    <citation type="submission" date="2021-10" db="EMBL/GenBank/DDBJ databases">
        <title>De novo Genome Assembly of Clathrus columnatus (Basidiomycota, Fungi) Using Illumina and Nanopore Sequence Data.</title>
        <authorList>
            <person name="Ogiso-Tanaka E."/>
            <person name="Itagaki H."/>
            <person name="Hosoya T."/>
            <person name="Hosaka K."/>
        </authorList>
    </citation>
    <scope>NUCLEOTIDE SEQUENCE</scope>
    <source>
        <strain evidence="1">MO-923</strain>
    </source>
</reference>